<dbReference type="GO" id="GO:0004181">
    <property type="term" value="F:metallocarboxypeptidase activity"/>
    <property type="evidence" value="ECO:0007669"/>
    <property type="project" value="InterPro"/>
</dbReference>
<name>A0A3R7M0B1_PENVA</name>
<keyword evidence="8" id="KW-0862">Zinc</keyword>
<dbReference type="InterPro" id="IPR036990">
    <property type="entry name" value="M14A-like_propep"/>
</dbReference>
<dbReference type="PANTHER" id="PTHR11705">
    <property type="entry name" value="PROTEASE FAMILY M14 CARBOXYPEPTIDASE A,B"/>
    <property type="match status" value="1"/>
</dbReference>
<evidence type="ECO:0000256" key="11">
    <source>
        <dbReference type="PROSITE-ProRule" id="PRU01379"/>
    </source>
</evidence>
<evidence type="ECO:0000256" key="10">
    <source>
        <dbReference type="ARBA" id="ARBA00023157"/>
    </source>
</evidence>
<keyword evidence="4" id="KW-0645">Protease</keyword>
<evidence type="ECO:0000313" key="15">
    <source>
        <dbReference type="Proteomes" id="UP000283509"/>
    </source>
</evidence>
<evidence type="ECO:0000256" key="2">
    <source>
        <dbReference type="ARBA" id="ARBA00005988"/>
    </source>
</evidence>
<accession>A0A3R7M0B1</accession>
<dbReference type="AlphaFoldDB" id="A0A3R7M0B1"/>
<dbReference type="Gene3D" id="3.40.630.10">
    <property type="entry name" value="Zn peptidases"/>
    <property type="match status" value="1"/>
</dbReference>
<evidence type="ECO:0000256" key="3">
    <source>
        <dbReference type="ARBA" id="ARBA00022645"/>
    </source>
</evidence>
<evidence type="ECO:0000256" key="4">
    <source>
        <dbReference type="ARBA" id="ARBA00022670"/>
    </source>
</evidence>
<keyword evidence="15" id="KW-1185">Reference proteome</keyword>
<evidence type="ECO:0000256" key="1">
    <source>
        <dbReference type="ARBA" id="ARBA00001947"/>
    </source>
</evidence>
<sequence>MKSLKLQVLWVLLLNSLIGGAPYDRYKVLRVGFPRRADDGERLQRLVAETAGAEVWRRSVEGAQEVWEVLVPPSGGSRFASDLSQGHYSLSVKIEDVQKLLDEQESERVALRRHRTSSAFSHSNYNDLQDIYGILDKLESENPLVSTYVAGTSLEGRLIRVAQVSVGGDRTRQVVWIDCGIHAREWISPATCQWVLDQLTSGYNADPAITELLDAYDFHILPVVNPDGYAFSWEEDRLWRKNRHPYNETCVGVDLNRNFDSHFGGIGSSNIHCLPIYHGEMAFSELETQAVRDSLTSLKGRLKAYFALHSFSQKWMFPYGYNFEKPENYDELLRVASIGAEALFAVNGTEYSVGSQAITIYPNAGTAVDWVYDSLGVSYTYIIELPDKGDYGFLLPPSFIVPVGQETWAGIMAAIKAM</sequence>
<keyword evidence="3" id="KW-0121">Carboxypeptidase</keyword>
<dbReference type="SUPFAM" id="SSF54897">
    <property type="entry name" value="Protease propeptides/inhibitors"/>
    <property type="match status" value="1"/>
</dbReference>
<dbReference type="Gene3D" id="3.30.70.340">
    <property type="entry name" value="Metallocarboxypeptidase-like"/>
    <property type="match status" value="1"/>
</dbReference>
<dbReference type="PROSITE" id="PS52035">
    <property type="entry name" value="PEPTIDASE_M14"/>
    <property type="match status" value="1"/>
</dbReference>
<comment type="caution">
    <text evidence="14">The sequence shown here is derived from an EMBL/GenBank/DDBJ whole genome shotgun (WGS) entry which is preliminary data.</text>
</comment>
<dbReference type="EMBL" id="QCYY01003370">
    <property type="protein sequence ID" value="ROT63828.1"/>
    <property type="molecule type" value="Genomic_DNA"/>
</dbReference>
<evidence type="ECO:0000256" key="6">
    <source>
        <dbReference type="ARBA" id="ARBA00022729"/>
    </source>
</evidence>
<reference evidence="14 15" key="1">
    <citation type="submission" date="2018-04" db="EMBL/GenBank/DDBJ databases">
        <authorList>
            <person name="Zhang X."/>
            <person name="Yuan J."/>
            <person name="Li F."/>
            <person name="Xiang J."/>
        </authorList>
    </citation>
    <scope>NUCLEOTIDE SEQUENCE [LARGE SCALE GENOMIC DNA]</scope>
    <source>
        <tissue evidence="14">Muscle</tissue>
    </source>
</reference>
<gene>
    <name evidence="14" type="ORF">C7M84_018269</name>
</gene>
<comment type="cofactor">
    <cofactor evidence="1">
        <name>Zn(2+)</name>
        <dbReference type="ChEBI" id="CHEBI:29105"/>
    </cofactor>
</comment>
<keyword evidence="5" id="KW-0479">Metal-binding</keyword>
<protein>
    <recommendedName>
        <fullName evidence="13">Peptidase M14 domain-containing protein</fullName>
    </recommendedName>
</protein>
<dbReference type="Proteomes" id="UP000283509">
    <property type="component" value="Unassembled WGS sequence"/>
</dbReference>
<dbReference type="GO" id="GO:0005615">
    <property type="term" value="C:extracellular space"/>
    <property type="evidence" value="ECO:0007669"/>
    <property type="project" value="TreeGrafter"/>
</dbReference>
<feature type="domain" description="Peptidase M14" evidence="13">
    <location>
        <begin position="124"/>
        <end position="418"/>
    </location>
</feature>
<evidence type="ECO:0000313" key="14">
    <source>
        <dbReference type="EMBL" id="ROT63828.1"/>
    </source>
</evidence>
<evidence type="ECO:0000256" key="5">
    <source>
        <dbReference type="ARBA" id="ARBA00022723"/>
    </source>
</evidence>
<dbReference type="CDD" id="cd03860">
    <property type="entry name" value="M14_CP_A-B_like"/>
    <property type="match status" value="1"/>
</dbReference>
<dbReference type="Pfam" id="PF02244">
    <property type="entry name" value="Propep_M14"/>
    <property type="match status" value="1"/>
</dbReference>
<keyword evidence="7" id="KW-0378">Hydrolase</keyword>
<dbReference type="GO" id="GO:0008270">
    <property type="term" value="F:zinc ion binding"/>
    <property type="evidence" value="ECO:0007669"/>
    <property type="project" value="InterPro"/>
</dbReference>
<evidence type="ECO:0000259" key="13">
    <source>
        <dbReference type="PROSITE" id="PS52035"/>
    </source>
</evidence>
<keyword evidence="9" id="KW-0482">Metalloprotease</keyword>
<dbReference type="PANTHER" id="PTHR11705:SF140">
    <property type="entry name" value="FI02848P-RELATED"/>
    <property type="match status" value="1"/>
</dbReference>
<dbReference type="Pfam" id="PF00246">
    <property type="entry name" value="Peptidase_M14"/>
    <property type="match status" value="1"/>
</dbReference>
<dbReference type="FunFam" id="3.40.630.10:FF:000056">
    <property type="entry name" value="Zinc carboxypeptidase"/>
    <property type="match status" value="1"/>
</dbReference>
<keyword evidence="6 12" id="KW-0732">Signal</keyword>
<dbReference type="InterPro" id="IPR003146">
    <property type="entry name" value="M14A_act_pep"/>
</dbReference>
<evidence type="ECO:0000256" key="7">
    <source>
        <dbReference type="ARBA" id="ARBA00022801"/>
    </source>
</evidence>
<dbReference type="PRINTS" id="PR00765">
    <property type="entry name" value="CRBOXYPTASEA"/>
</dbReference>
<reference evidence="14 15" key="2">
    <citation type="submission" date="2019-01" db="EMBL/GenBank/DDBJ databases">
        <title>The decoding of complex shrimp genome reveals the adaptation for benthos swimmer, frequently molting mechanism and breeding impact on genome.</title>
        <authorList>
            <person name="Sun Y."/>
            <person name="Gao Y."/>
            <person name="Yu Y."/>
        </authorList>
    </citation>
    <scope>NUCLEOTIDE SEQUENCE [LARGE SCALE GENOMIC DNA]</scope>
    <source>
        <tissue evidence="14">Muscle</tissue>
    </source>
</reference>
<dbReference type="GO" id="GO:0006508">
    <property type="term" value="P:proteolysis"/>
    <property type="evidence" value="ECO:0007669"/>
    <property type="project" value="UniProtKB-KW"/>
</dbReference>
<dbReference type="SUPFAM" id="SSF53187">
    <property type="entry name" value="Zn-dependent exopeptidases"/>
    <property type="match status" value="1"/>
</dbReference>
<feature type="chain" id="PRO_5018674518" description="Peptidase M14 domain-containing protein" evidence="12">
    <location>
        <begin position="21"/>
        <end position="418"/>
    </location>
</feature>
<evidence type="ECO:0000256" key="9">
    <source>
        <dbReference type="ARBA" id="ARBA00023049"/>
    </source>
</evidence>
<feature type="signal peptide" evidence="12">
    <location>
        <begin position="1"/>
        <end position="20"/>
    </location>
</feature>
<dbReference type="InterPro" id="IPR000834">
    <property type="entry name" value="Peptidase_M14"/>
</dbReference>
<feature type="active site" description="Proton donor/acceptor" evidence="11">
    <location>
        <position position="384"/>
    </location>
</feature>
<organism evidence="14 15">
    <name type="scientific">Penaeus vannamei</name>
    <name type="common">Whiteleg shrimp</name>
    <name type="synonym">Litopenaeus vannamei</name>
    <dbReference type="NCBI Taxonomy" id="6689"/>
    <lineage>
        <taxon>Eukaryota</taxon>
        <taxon>Metazoa</taxon>
        <taxon>Ecdysozoa</taxon>
        <taxon>Arthropoda</taxon>
        <taxon>Crustacea</taxon>
        <taxon>Multicrustacea</taxon>
        <taxon>Malacostraca</taxon>
        <taxon>Eumalacostraca</taxon>
        <taxon>Eucarida</taxon>
        <taxon>Decapoda</taxon>
        <taxon>Dendrobranchiata</taxon>
        <taxon>Penaeoidea</taxon>
        <taxon>Penaeidae</taxon>
        <taxon>Penaeus</taxon>
    </lineage>
</organism>
<dbReference type="SMART" id="SM00631">
    <property type="entry name" value="Zn_pept"/>
    <property type="match status" value="1"/>
</dbReference>
<keyword evidence="10" id="KW-1015">Disulfide bond</keyword>
<dbReference type="OrthoDB" id="3626597at2759"/>
<comment type="similarity">
    <text evidence="2 11">Belongs to the peptidase M14 family.</text>
</comment>
<evidence type="ECO:0000256" key="12">
    <source>
        <dbReference type="SAM" id="SignalP"/>
    </source>
</evidence>
<proteinExistence type="inferred from homology"/>
<evidence type="ECO:0000256" key="8">
    <source>
        <dbReference type="ARBA" id="ARBA00022833"/>
    </source>
</evidence>